<feature type="transmembrane region" description="Helical" evidence="1">
    <location>
        <begin position="47"/>
        <end position="66"/>
    </location>
</feature>
<accession>A0A9X1VSM0</accession>
<name>A0A9X1VSM0_9FLAO</name>
<organism evidence="2 3">
    <name type="scientific">Polaribacter marinus</name>
    <dbReference type="NCBI Taxonomy" id="2916838"/>
    <lineage>
        <taxon>Bacteria</taxon>
        <taxon>Pseudomonadati</taxon>
        <taxon>Bacteroidota</taxon>
        <taxon>Flavobacteriia</taxon>
        <taxon>Flavobacteriales</taxon>
        <taxon>Flavobacteriaceae</taxon>
    </lineage>
</organism>
<keyword evidence="1" id="KW-0812">Transmembrane</keyword>
<dbReference type="AlphaFoldDB" id="A0A9X1VSM0"/>
<dbReference type="EMBL" id="JAKQYM010000013">
    <property type="protein sequence ID" value="MCI2230257.1"/>
    <property type="molecule type" value="Genomic_DNA"/>
</dbReference>
<gene>
    <name evidence="2" type="ORF">MC378_13850</name>
</gene>
<sequence length="78" mass="8919">MASLQSTYTTKELQKKLKTQKTLLIIQSIVVVFMIILAVFSSLENGISFQTFLPLFFIPMEVVMFIEIKKELSSRASE</sequence>
<reference evidence="2" key="1">
    <citation type="submission" date="2022-02" db="EMBL/GenBank/DDBJ databases">
        <title>Polaribacter sp. MSW13, isolated from seawater.</title>
        <authorList>
            <person name="Kristyanto S."/>
            <person name="Jung J."/>
            <person name="Jeon C.O."/>
        </authorList>
    </citation>
    <scope>NUCLEOTIDE SEQUENCE</scope>
    <source>
        <strain evidence="2">MSW13</strain>
    </source>
</reference>
<evidence type="ECO:0000256" key="1">
    <source>
        <dbReference type="SAM" id="Phobius"/>
    </source>
</evidence>
<keyword evidence="1" id="KW-0472">Membrane</keyword>
<feature type="transmembrane region" description="Helical" evidence="1">
    <location>
        <begin position="21"/>
        <end position="41"/>
    </location>
</feature>
<evidence type="ECO:0008006" key="4">
    <source>
        <dbReference type="Google" id="ProtNLM"/>
    </source>
</evidence>
<protein>
    <recommendedName>
        <fullName evidence="4">Redox-active disulfide protein 2</fullName>
    </recommendedName>
</protein>
<proteinExistence type="predicted"/>
<keyword evidence="1" id="KW-1133">Transmembrane helix</keyword>
<evidence type="ECO:0000313" key="3">
    <source>
        <dbReference type="Proteomes" id="UP001139369"/>
    </source>
</evidence>
<dbReference type="Proteomes" id="UP001139369">
    <property type="component" value="Unassembled WGS sequence"/>
</dbReference>
<comment type="caution">
    <text evidence="2">The sequence shown here is derived from an EMBL/GenBank/DDBJ whole genome shotgun (WGS) entry which is preliminary data.</text>
</comment>
<keyword evidence="3" id="KW-1185">Reference proteome</keyword>
<dbReference type="RefSeq" id="WP_242179367.1">
    <property type="nucleotide sequence ID" value="NZ_JAKQYM010000013.1"/>
</dbReference>
<evidence type="ECO:0000313" key="2">
    <source>
        <dbReference type="EMBL" id="MCI2230257.1"/>
    </source>
</evidence>